<name>A0AA38HH95_9CUCU</name>
<dbReference type="EMBL" id="JALNTZ010002385">
    <property type="protein sequence ID" value="KAJ3617940.1"/>
    <property type="molecule type" value="Genomic_DNA"/>
</dbReference>
<dbReference type="AlphaFoldDB" id="A0AA38HH95"/>
<proteinExistence type="predicted"/>
<gene>
    <name evidence="1" type="ORF">Zmor_008790</name>
</gene>
<sequence>MATPAGLEPAISSVTGRRDNQLRYGAKWLRGQDLNLRPPGYEPDELPTALPRDKKMAEDEGFEPPLGFPRLSVFKTDPFSRTWVIFHYKVFVGVLAPQSKFSKQWWTLLDLNQ</sequence>
<reference evidence="1" key="1">
    <citation type="journal article" date="2023" name="G3 (Bethesda)">
        <title>Whole genome assemblies of Zophobas morio and Tenebrio molitor.</title>
        <authorList>
            <person name="Kaur S."/>
            <person name="Stinson S.A."/>
            <person name="diCenzo G.C."/>
        </authorList>
    </citation>
    <scope>NUCLEOTIDE SEQUENCE</scope>
    <source>
        <strain evidence="1">QUZm001</strain>
    </source>
</reference>
<organism evidence="1 2">
    <name type="scientific">Zophobas morio</name>
    <dbReference type="NCBI Taxonomy" id="2755281"/>
    <lineage>
        <taxon>Eukaryota</taxon>
        <taxon>Metazoa</taxon>
        <taxon>Ecdysozoa</taxon>
        <taxon>Arthropoda</taxon>
        <taxon>Hexapoda</taxon>
        <taxon>Insecta</taxon>
        <taxon>Pterygota</taxon>
        <taxon>Neoptera</taxon>
        <taxon>Endopterygota</taxon>
        <taxon>Coleoptera</taxon>
        <taxon>Polyphaga</taxon>
        <taxon>Cucujiformia</taxon>
        <taxon>Tenebrionidae</taxon>
        <taxon>Zophobas</taxon>
    </lineage>
</organism>
<evidence type="ECO:0000313" key="2">
    <source>
        <dbReference type="Proteomes" id="UP001168821"/>
    </source>
</evidence>
<evidence type="ECO:0000313" key="1">
    <source>
        <dbReference type="EMBL" id="KAJ3617940.1"/>
    </source>
</evidence>
<accession>A0AA38HH95</accession>
<comment type="caution">
    <text evidence="1">The sequence shown here is derived from an EMBL/GenBank/DDBJ whole genome shotgun (WGS) entry which is preliminary data.</text>
</comment>
<dbReference type="AntiFam" id="ANF00011">
    <property type="entry name" value="tRNA translation"/>
</dbReference>
<keyword evidence="2" id="KW-1185">Reference proteome</keyword>
<dbReference type="Proteomes" id="UP001168821">
    <property type="component" value="Unassembled WGS sequence"/>
</dbReference>
<protein>
    <submittedName>
        <fullName evidence="1">Uncharacterized protein</fullName>
    </submittedName>
</protein>